<reference evidence="3 4" key="1">
    <citation type="submission" date="2023-08" db="EMBL/GenBank/DDBJ databases">
        <title>Draft genome sequence of Algoriphagus taiwanensis.</title>
        <authorList>
            <person name="Takatani N."/>
            <person name="Hosokawa M."/>
            <person name="Sawabe T."/>
        </authorList>
    </citation>
    <scope>NUCLEOTIDE SEQUENCE [LARGE SCALE GENOMIC DNA]</scope>
    <source>
        <strain evidence="3 4">JCM 19755</strain>
    </source>
</reference>
<dbReference type="InterPro" id="IPR028098">
    <property type="entry name" value="Glyco_trans_4-like_N"/>
</dbReference>
<dbReference type="PANTHER" id="PTHR45947">
    <property type="entry name" value="SULFOQUINOVOSYL TRANSFERASE SQD2"/>
    <property type="match status" value="1"/>
</dbReference>
<organism evidence="3 4">
    <name type="scientific">Algoriphagus taiwanensis</name>
    <dbReference type="NCBI Taxonomy" id="1445656"/>
    <lineage>
        <taxon>Bacteria</taxon>
        <taxon>Pseudomonadati</taxon>
        <taxon>Bacteroidota</taxon>
        <taxon>Cytophagia</taxon>
        <taxon>Cytophagales</taxon>
        <taxon>Cyclobacteriaceae</taxon>
        <taxon>Algoriphagus</taxon>
    </lineage>
</organism>
<dbReference type="SUPFAM" id="SSF53756">
    <property type="entry name" value="UDP-Glycosyltransferase/glycogen phosphorylase"/>
    <property type="match status" value="1"/>
</dbReference>
<evidence type="ECO:0000313" key="4">
    <source>
        <dbReference type="Proteomes" id="UP001307705"/>
    </source>
</evidence>
<name>A0ABQ6Q255_9BACT</name>
<dbReference type="Pfam" id="PF00534">
    <property type="entry name" value="Glycos_transf_1"/>
    <property type="match status" value="1"/>
</dbReference>
<dbReference type="EMBL" id="BTPE01000008">
    <property type="protein sequence ID" value="GMQ34265.1"/>
    <property type="molecule type" value="Genomic_DNA"/>
</dbReference>
<dbReference type="Pfam" id="PF13439">
    <property type="entry name" value="Glyco_transf_4"/>
    <property type="match status" value="1"/>
</dbReference>
<feature type="domain" description="Glycosyltransferase subfamily 4-like N-terminal" evidence="2">
    <location>
        <begin position="51"/>
        <end position="160"/>
    </location>
</feature>
<evidence type="ECO:0000313" key="3">
    <source>
        <dbReference type="EMBL" id="GMQ34265.1"/>
    </source>
</evidence>
<feature type="domain" description="Glycosyl transferase family 1" evidence="1">
    <location>
        <begin position="170"/>
        <end position="330"/>
    </location>
</feature>
<dbReference type="InterPro" id="IPR050194">
    <property type="entry name" value="Glycosyltransferase_grp1"/>
</dbReference>
<dbReference type="Gene3D" id="3.40.50.2000">
    <property type="entry name" value="Glycogen Phosphorylase B"/>
    <property type="match status" value="2"/>
</dbReference>
<accession>A0ABQ6Q255</accession>
<dbReference type="CDD" id="cd03801">
    <property type="entry name" value="GT4_PimA-like"/>
    <property type="match status" value="1"/>
</dbReference>
<proteinExistence type="predicted"/>
<evidence type="ECO:0000259" key="1">
    <source>
        <dbReference type="Pfam" id="PF00534"/>
    </source>
</evidence>
<dbReference type="RefSeq" id="WP_338229089.1">
    <property type="nucleotide sequence ID" value="NZ_BTPE01000008.1"/>
</dbReference>
<dbReference type="PANTHER" id="PTHR45947:SF3">
    <property type="entry name" value="SULFOQUINOVOSYL TRANSFERASE SQD2"/>
    <property type="match status" value="1"/>
</dbReference>
<dbReference type="InterPro" id="IPR001296">
    <property type="entry name" value="Glyco_trans_1"/>
</dbReference>
<dbReference type="Proteomes" id="UP001307705">
    <property type="component" value="Unassembled WGS sequence"/>
</dbReference>
<evidence type="ECO:0000259" key="2">
    <source>
        <dbReference type="Pfam" id="PF13439"/>
    </source>
</evidence>
<sequence length="356" mass="40377">MESIRIYLISNMYPSVESPNFGVFVRNFERDFPSEKLVLVDKTVIEGKKSGFNLLIAYLLFFVEVIKKLHRGDFDAVYVHYLQHSLIPFHFWRNKSGKKVILNAHGTDILGKGKLYEGIRKWNQSIFDRADLVIVPSFFFIEKLTQLGVNPDRLEVYPSGGINPEIFFPAEEKARPQYRLGYLGRIDSGKGVDTLIRAFSKLPLANIALEICGPGSQREEMERLAQTLEVNQRVSFLGNISQEKIREIFLRWDALVFPSELEESLGLVGLEAMSCGLPVIGTGEGGMSTYLISNENGIVFEPGNVSQLVEKISDFYRQDQAFRNRLAKKAIVTASRYHSKRVNSALRNRIQALFSA</sequence>
<protein>
    <submittedName>
        <fullName evidence="3">Glycosyltransferase family 4 protein</fullName>
    </submittedName>
</protein>
<comment type="caution">
    <text evidence="3">The sequence shown here is derived from an EMBL/GenBank/DDBJ whole genome shotgun (WGS) entry which is preliminary data.</text>
</comment>
<gene>
    <name evidence="3" type="ORF">Ataiwa_25370</name>
</gene>
<keyword evidence="4" id="KW-1185">Reference proteome</keyword>